<dbReference type="CDD" id="cd16430">
    <property type="entry name" value="TraB"/>
    <property type="match status" value="1"/>
</dbReference>
<organism evidence="3 4">
    <name type="scientific">Paraburkholderia fungorum</name>
    <dbReference type="NCBI Taxonomy" id="134537"/>
    <lineage>
        <taxon>Bacteria</taxon>
        <taxon>Pseudomonadati</taxon>
        <taxon>Pseudomonadota</taxon>
        <taxon>Betaproteobacteria</taxon>
        <taxon>Burkholderiales</taxon>
        <taxon>Burkholderiaceae</taxon>
        <taxon>Paraburkholderia</taxon>
    </lineage>
</organism>
<gene>
    <name evidence="3" type="ORF">ParKJ_23105</name>
</gene>
<comment type="caution">
    <text evidence="3">The sequence shown here is derived from an EMBL/GenBank/DDBJ whole genome shotgun (WGS) entry which is preliminary data.</text>
</comment>
<dbReference type="Proteomes" id="UP001246473">
    <property type="component" value="Unassembled WGS sequence"/>
</dbReference>
<dbReference type="Pfam" id="PF03743">
    <property type="entry name" value="TrbI"/>
    <property type="match status" value="1"/>
</dbReference>
<feature type="compositionally biased region" description="Low complexity" evidence="1">
    <location>
        <begin position="105"/>
        <end position="123"/>
    </location>
</feature>
<reference evidence="3" key="1">
    <citation type="submission" date="2022-08" db="EMBL/GenBank/DDBJ databases">
        <authorList>
            <person name="Kim S.-J."/>
        </authorList>
    </citation>
    <scope>NUCLEOTIDE SEQUENCE</scope>
    <source>
        <strain evidence="3">KJ</strain>
    </source>
</reference>
<keyword evidence="2" id="KW-1133">Transmembrane helix</keyword>
<sequence length="433" mass="44522">MFDQLKRNWALMTPARQKRTVVVGTVTAFAVGAWIFSVKTTPPKPPSDHLAVNVVAPPQRNTDLADVNASVTALQRQISDFDHRLQSQQDQVDHRFDLLEAQQRSASSNSSSHGTTPTSTGTTAQLPPPGTGDTITPPGSAPFPAGGQPRLNSLLPGAAGAGGTASPISPGRTGADSAATPDAEQADGIQIVGDDSDGAADAGTTASGTATAGAVRTVSAKAAEIPETFLPMGAIVTGLAINGGDFPTTRSAQRNPVPMLIRVKKDAILPNNQRASVKECFLMVSGNGELSTGRAQLRAERISCVLKNKRVVEVAVDGYVVGEDGKPGLRGNLASKDGAVIANAMRVAMIGAAGEGLATVVSNTASNVHSAGVNVQLGSNSSSGSQMSAPIGTAFQNIAQYYTDLAKEIVPVVEINPLRQVDVILTKGVSIPI</sequence>
<dbReference type="AlphaFoldDB" id="A0AAP5QB21"/>
<dbReference type="InterPro" id="IPR005498">
    <property type="entry name" value="T4SS_VirB10/TraB/TrbI"/>
</dbReference>
<evidence type="ECO:0000256" key="2">
    <source>
        <dbReference type="SAM" id="Phobius"/>
    </source>
</evidence>
<protein>
    <submittedName>
        <fullName evidence="3">TraB/VirB10 family protein</fullName>
    </submittedName>
</protein>
<evidence type="ECO:0000256" key="1">
    <source>
        <dbReference type="SAM" id="MobiDB-lite"/>
    </source>
</evidence>
<evidence type="ECO:0000313" key="3">
    <source>
        <dbReference type="EMBL" id="MDT8840318.1"/>
    </source>
</evidence>
<dbReference type="EMBL" id="JANSLM010000008">
    <property type="protein sequence ID" value="MDT8840318.1"/>
    <property type="molecule type" value="Genomic_DNA"/>
</dbReference>
<feature type="transmembrane region" description="Helical" evidence="2">
    <location>
        <begin position="20"/>
        <end position="37"/>
    </location>
</feature>
<evidence type="ECO:0000313" key="4">
    <source>
        <dbReference type="Proteomes" id="UP001246473"/>
    </source>
</evidence>
<dbReference type="RefSeq" id="WP_315697183.1">
    <property type="nucleotide sequence ID" value="NZ_JANSLM010000008.1"/>
</dbReference>
<feature type="region of interest" description="Disordered" evidence="1">
    <location>
        <begin position="102"/>
        <end position="183"/>
    </location>
</feature>
<proteinExistence type="predicted"/>
<keyword evidence="2" id="KW-0472">Membrane</keyword>
<name>A0AAP5QB21_9BURK</name>
<accession>A0AAP5QB21</accession>
<keyword evidence="2" id="KW-0812">Transmembrane</keyword>